<name>A0ABN8DI65_9VIBR</name>
<evidence type="ECO:0000256" key="2">
    <source>
        <dbReference type="ARBA" id="ARBA00008520"/>
    </source>
</evidence>
<dbReference type="CDD" id="cd14748">
    <property type="entry name" value="PBP2_UgpB"/>
    <property type="match status" value="1"/>
</dbReference>
<dbReference type="EMBL" id="CAKLCM010000003">
    <property type="protein sequence ID" value="CAH0528703.1"/>
    <property type="molecule type" value="Genomic_DNA"/>
</dbReference>
<dbReference type="InterPro" id="IPR006059">
    <property type="entry name" value="SBP"/>
</dbReference>
<comment type="similarity">
    <text evidence="2">Belongs to the bacterial solute-binding protein 1 family.</text>
</comment>
<dbReference type="InterPro" id="IPR006061">
    <property type="entry name" value="SBP_1_CS"/>
</dbReference>
<dbReference type="PROSITE" id="PS01037">
    <property type="entry name" value="SBP_BACTERIAL_1"/>
    <property type="match status" value="1"/>
</dbReference>
<dbReference type="InterPro" id="IPR050490">
    <property type="entry name" value="Bact_solute-bd_prot1"/>
</dbReference>
<evidence type="ECO:0000313" key="9">
    <source>
        <dbReference type="EMBL" id="CAH0528703.1"/>
    </source>
</evidence>
<evidence type="ECO:0000256" key="4">
    <source>
        <dbReference type="ARBA" id="ARBA00017470"/>
    </source>
</evidence>
<gene>
    <name evidence="9" type="primary">ugpB</name>
    <name evidence="9" type="ORF">VHP8226_02729</name>
</gene>
<evidence type="ECO:0000313" key="10">
    <source>
        <dbReference type="Proteomes" id="UP000838160"/>
    </source>
</evidence>
<comment type="caution">
    <text evidence="9">The sequence shown here is derived from an EMBL/GenBank/DDBJ whole genome shotgun (WGS) entry which is preliminary data.</text>
</comment>
<dbReference type="Pfam" id="PF13416">
    <property type="entry name" value="SBP_bac_8"/>
    <property type="match status" value="1"/>
</dbReference>
<dbReference type="Proteomes" id="UP000838160">
    <property type="component" value="Unassembled WGS sequence"/>
</dbReference>
<keyword evidence="10" id="KW-1185">Reference proteome</keyword>
<keyword evidence="6 8" id="KW-0732">Signal</keyword>
<organism evidence="9 10">
    <name type="scientific">Vibrio hippocampi</name>
    <dbReference type="NCBI Taxonomy" id="654686"/>
    <lineage>
        <taxon>Bacteria</taxon>
        <taxon>Pseudomonadati</taxon>
        <taxon>Pseudomonadota</taxon>
        <taxon>Gammaproteobacteria</taxon>
        <taxon>Vibrionales</taxon>
        <taxon>Vibrionaceae</taxon>
        <taxon>Vibrio</taxon>
    </lineage>
</organism>
<dbReference type="NCBIfam" id="NF008211">
    <property type="entry name" value="PRK10974.1"/>
    <property type="match status" value="1"/>
</dbReference>
<keyword evidence="5" id="KW-0813">Transport</keyword>
<evidence type="ECO:0000256" key="7">
    <source>
        <dbReference type="ARBA" id="ARBA00022764"/>
    </source>
</evidence>
<proteinExistence type="inferred from homology"/>
<feature type="signal peptide" evidence="8">
    <location>
        <begin position="1"/>
        <end position="22"/>
    </location>
</feature>
<comment type="subunit">
    <text evidence="3">The complex is composed of two ATP-binding proteins (UgpC), two transmembrane proteins (UgpA and UgpE) and a solute-binding protein (UgpB).</text>
</comment>
<feature type="chain" id="PRO_5046726401" description="sn-glycerol-3-phosphate-binding periplasmic protein UgpB" evidence="8">
    <location>
        <begin position="23"/>
        <end position="435"/>
    </location>
</feature>
<dbReference type="RefSeq" id="WP_237485611.1">
    <property type="nucleotide sequence ID" value="NZ_CAKLCM010000003.1"/>
</dbReference>
<protein>
    <recommendedName>
        <fullName evidence="4">sn-glycerol-3-phosphate-binding periplasmic protein UgpB</fullName>
    </recommendedName>
</protein>
<evidence type="ECO:0000256" key="5">
    <source>
        <dbReference type="ARBA" id="ARBA00022448"/>
    </source>
</evidence>
<dbReference type="PANTHER" id="PTHR43649:SF31">
    <property type="entry name" value="SN-GLYCEROL-3-PHOSPHATE-BINDING PERIPLASMIC PROTEIN UGPB"/>
    <property type="match status" value="1"/>
</dbReference>
<dbReference type="PANTHER" id="PTHR43649">
    <property type="entry name" value="ARABINOSE-BINDING PROTEIN-RELATED"/>
    <property type="match status" value="1"/>
</dbReference>
<sequence>MSIMRLTGLAVTAALLSTHAQAKTEVEWWHAMGGALGQKVNEIAANFNASQDEYEIKPVYKGSYAETMTSAIAAFRAKEQPAIVQVFEVGTATMMGAEKAIYPVYQLMADTKEPFNSDNYLSAVTGYYTNTQGEMLSMPFNSSTPVMYYNKDMFAKAGIEQAPKTWKEMEQVSRKLLDSGAKCGFTTTWQSWVQIENFGARNNIPVATQSNGFAGLNTEFKFNDAPYVKHIEQLGQWSKEGVFKYGGRQSDGMPLFYTQECAMTMGSSAGLAGIQENMKGINIGVAELPYDDELVKKPQNTIIGGASLWVLQGHSKPEYQGVARFFSYLSSPEVQADWHQFTGYLPITQQAYELTKQQGFYDANPGTDTAVVQMTSTQPTENSKGIRFGNFLQTRDIINEELEGVWSGKTTAKTALNNAVRRGDEQLRRFERVQK</sequence>
<evidence type="ECO:0000256" key="1">
    <source>
        <dbReference type="ARBA" id="ARBA00004418"/>
    </source>
</evidence>
<dbReference type="SUPFAM" id="SSF53850">
    <property type="entry name" value="Periplasmic binding protein-like II"/>
    <property type="match status" value="1"/>
</dbReference>
<keyword evidence="7" id="KW-0574">Periplasm</keyword>
<dbReference type="Gene3D" id="3.40.190.10">
    <property type="entry name" value="Periplasmic binding protein-like II"/>
    <property type="match status" value="2"/>
</dbReference>
<reference evidence="9" key="1">
    <citation type="submission" date="2021-12" db="EMBL/GenBank/DDBJ databases">
        <authorList>
            <person name="Rodrigo-Torres L."/>
            <person name="Arahal R. D."/>
            <person name="Lucena T."/>
        </authorList>
    </citation>
    <scope>NUCLEOTIDE SEQUENCE</scope>
    <source>
        <strain evidence="9">CECT 8226</strain>
    </source>
</reference>
<accession>A0ABN8DI65</accession>
<comment type="subcellular location">
    <subcellularLocation>
        <location evidence="1">Periplasm</location>
    </subcellularLocation>
</comment>
<evidence type="ECO:0000256" key="8">
    <source>
        <dbReference type="SAM" id="SignalP"/>
    </source>
</evidence>
<evidence type="ECO:0000256" key="6">
    <source>
        <dbReference type="ARBA" id="ARBA00022729"/>
    </source>
</evidence>
<evidence type="ECO:0000256" key="3">
    <source>
        <dbReference type="ARBA" id="ARBA00011557"/>
    </source>
</evidence>